<dbReference type="Proteomes" id="UP000076798">
    <property type="component" value="Unassembled WGS sequence"/>
</dbReference>
<dbReference type="AlphaFoldDB" id="A0A166BNB2"/>
<evidence type="ECO:0000313" key="2">
    <source>
        <dbReference type="Proteomes" id="UP000076798"/>
    </source>
</evidence>
<proteinExistence type="predicted"/>
<protein>
    <submittedName>
        <fullName evidence="1">Uncharacterized protein</fullName>
    </submittedName>
</protein>
<evidence type="ECO:0000313" key="1">
    <source>
        <dbReference type="EMBL" id="KZT36571.1"/>
    </source>
</evidence>
<name>A0A166BNB2_9AGAM</name>
<organism evidence="1 2">
    <name type="scientific">Sistotremastrum suecicum HHB10207 ss-3</name>
    <dbReference type="NCBI Taxonomy" id="1314776"/>
    <lineage>
        <taxon>Eukaryota</taxon>
        <taxon>Fungi</taxon>
        <taxon>Dikarya</taxon>
        <taxon>Basidiomycota</taxon>
        <taxon>Agaricomycotina</taxon>
        <taxon>Agaricomycetes</taxon>
        <taxon>Sistotremastrales</taxon>
        <taxon>Sistotremastraceae</taxon>
        <taxon>Sistotremastrum</taxon>
    </lineage>
</organism>
<gene>
    <name evidence="1" type="ORF">SISSUDRAFT_58650</name>
</gene>
<reference evidence="1 2" key="1">
    <citation type="journal article" date="2016" name="Mol. Biol. Evol.">
        <title>Comparative Genomics of Early-Diverging Mushroom-Forming Fungi Provides Insights into the Origins of Lignocellulose Decay Capabilities.</title>
        <authorList>
            <person name="Nagy L.G."/>
            <person name="Riley R."/>
            <person name="Tritt A."/>
            <person name="Adam C."/>
            <person name="Daum C."/>
            <person name="Floudas D."/>
            <person name="Sun H."/>
            <person name="Yadav J.S."/>
            <person name="Pangilinan J."/>
            <person name="Larsson K.H."/>
            <person name="Matsuura K."/>
            <person name="Barry K."/>
            <person name="Labutti K."/>
            <person name="Kuo R."/>
            <person name="Ohm R.A."/>
            <person name="Bhattacharya S.S."/>
            <person name="Shirouzu T."/>
            <person name="Yoshinaga Y."/>
            <person name="Martin F.M."/>
            <person name="Grigoriev I.V."/>
            <person name="Hibbett D.S."/>
        </authorList>
    </citation>
    <scope>NUCLEOTIDE SEQUENCE [LARGE SCALE GENOMIC DNA]</scope>
    <source>
        <strain evidence="1 2">HHB10207 ss-3</strain>
    </source>
</reference>
<keyword evidence="2" id="KW-1185">Reference proteome</keyword>
<dbReference type="EMBL" id="KV428104">
    <property type="protein sequence ID" value="KZT36571.1"/>
    <property type="molecule type" value="Genomic_DNA"/>
</dbReference>
<accession>A0A166BNB2</accession>
<sequence>MQQARGTLRSTSGIHLMHREEQRNHILTIVPIVSCPSLRSYLSEQVVLCQSAESSFRDQRSAARNQKTPGHPMQYFPIGLSYTSHRRPGNRFIKQECPLLLPPLCQGACSWPIRSISFSDIIRINCAHMGLWCTEIRISEAGTCQYKTPKSRDRNFTALHFLVKFRILLVVVPQRFRFVSHEPGT</sequence>